<comment type="caution">
    <text evidence="2">The sequence shown here is derived from an EMBL/GenBank/DDBJ whole genome shotgun (WGS) entry which is preliminary data.</text>
</comment>
<reference evidence="2 3" key="1">
    <citation type="submission" date="2022-09" db="EMBL/GenBank/DDBJ databases">
        <authorList>
            <person name="Palmer J.M."/>
        </authorList>
    </citation>
    <scope>NUCLEOTIDE SEQUENCE [LARGE SCALE GENOMIC DNA]</scope>
    <source>
        <strain evidence="2 3">DSM 7382</strain>
    </source>
</reference>
<name>A0AAW0GP62_9APHY</name>
<dbReference type="Proteomes" id="UP001385951">
    <property type="component" value="Unassembled WGS sequence"/>
</dbReference>
<protein>
    <submittedName>
        <fullName evidence="2">Uncharacterized protein</fullName>
    </submittedName>
</protein>
<evidence type="ECO:0000256" key="1">
    <source>
        <dbReference type="SAM" id="MobiDB-lite"/>
    </source>
</evidence>
<accession>A0AAW0GP62</accession>
<feature type="compositionally biased region" description="Gly residues" evidence="1">
    <location>
        <begin position="1"/>
        <end position="10"/>
    </location>
</feature>
<dbReference type="AlphaFoldDB" id="A0AAW0GP62"/>
<sequence length="88" mass="9613">MTGRGKGGTAGKHITQSDGKDGGRGFRIRNGQDLDQSRSMLIEDIGKKLWHRVEEQGVVPRENGFRVCGEAKIVTRGMCVQEDVGEQG</sequence>
<evidence type="ECO:0000313" key="2">
    <source>
        <dbReference type="EMBL" id="KAK7695183.1"/>
    </source>
</evidence>
<proteinExistence type="predicted"/>
<keyword evidence="3" id="KW-1185">Reference proteome</keyword>
<dbReference type="EMBL" id="JASBNA010000002">
    <property type="protein sequence ID" value="KAK7695183.1"/>
    <property type="molecule type" value="Genomic_DNA"/>
</dbReference>
<evidence type="ECO:0000313" key="3">
    <source>
        <dbReference type="Proteomes" id="UP001385951"/>
    </source>
</evidence>
<feature type="compositionally biased region" description="Basic and acidic residues" evidence="1">
    <location>
        <begin position="18"/>
        <end position="33"/>
    </location>
</feature>
<organism evidence="2 3">
    <name type="scientific">Cerrena zonata</name>
    <dbReference type="NCBI Taxonomy" id="2478898"/>
    <lineage>
        <taxon>Eukaryota</taxon>
        <taxon>Fungi</taxon>
        <taxon>Dikarya</taxon>
        <taxon>Basidiomycota</taxon>
        <taxon>Agaricomycotina</taxon>
        <taxon>Agaricomycetes</taxon>
        <taxon>Polyporales</taxon>
        <taxon>Cerrenaceae</taxon>
        <taxon>Cerrena</taxon>
    </lineage>
</organism>
<feature type="region of interest" description="Disordered" evidence="1">
    <location>
        <begin position="1"/>
        <end position="33"/>
    </location>
</feature>
<gene>
    <name evidence="2" type="ORF">QCA50_002373</name>
</gene>